<evidence type="ECO:0000259" key="2">
    <source>
        <dbReference type="Pfam" id="PF17936"/>
    </source>
</evidence>
<name>V6IVQ3_9BACL</name>
<dbReference type="InterPro" id="IPR013783">
    <property type="entry name" value="Ig-like_fold"/>
</dbReference>
<evidence type="ECO:0000313" key="4">
    <source>
        <dbReference type="Proteomes" id="UP000018296"/>
    </source>
</evidence>
<keyword evidence="1" id="KW-0732">Signal</keyword>
<dbReference type="eggNOG" id="COG4412">
    <property type="taxonomic scope" value="Bacteria"/>
</dbReference>
<dbReference type="InterPro" id="IPR041498">
    <property type="entry name" value="Big_6"/>
</dbReference>
<dbReference type="Pfam" id="PF17936">
    <property type="entry name" value="Big_6"/>
    <property type="match status" value="2"/>
</dbReference>
<dbReference type="Pfam" id="PF10460">
    <property type="entry name" value="Peptidase_M30"/>
    <property type="match status" value="1"/>
</dbReference>
<dbReference type="Gene3D" id="2.60.40.10">
    <property type="entry name" value="Immunoglobulins"/>
    <property type="match status" value="2"/>
</dbReference>
<dbReference type="AlphaFoldDB" id="V6IVQ3"/>
<proteinExistence type="predicted"/>
<gene>
    <name evidence="3" type="ORF">P343_13400</name>
</gene>
<dbReference type="EMBL" id="AWTC01000013">
    <property type="protein sequence ID" value="EST11205.1"/>
    <property type="molecule type" value="Genomic_DNA"/>
</dbReference>
<sequence>MNHMRDKICLLFMAILLLIPSGNAAAASGPVLISNESANGYQAENSGAFRVNNKSYVKSRKIQRSAYRLDEVKPLVKQDQPKLSQQPKQQKKSVKVGIRKKFWVSNLSNDKRYQITAVLKYVGKHTKVWVNGSQLSNRSAKTLGEKFDKTIFPLDKRYFGAPSDVDHDGKVNLLCFDIKDGSAEQDGGFASGYFDPNDLYAVKKSNYSELLYVDTYPSLGLRKNKKVSMAYSTLVHEFQHLINYNQSVLVEKHDEMDTWLDEGLSLAAEQLLSGKPLNDRIDYYNEASSISNGKSLLYWDDFGDNLANYSLSYLFIQYLAIQCGHPEDLYKRIIQDKHNDYKAIQDVIHHYISPQLSFGSFLSNFRKALYLNQSSGPYGFHGETGFQDLKPKLYTGKTQDPNLKGGGAIVTDNLSALPDEKGADITFTNLSERQEDKEAPEKPQVQTVGEKDTVISGSTEPGAALIVTKDGHMFIKGAADNSGQFHFTIEQQKAGTVFAIFAVDASGNAGRAKKITVADQTPPEKPVIRSFYHGQIMIHGASEPAAFVTILLGDKVLGSAHANSKGIFTIKIRKIQKSGTKLAAYARDKAGNLSPQQFFTVLK</sequence>
<organism evidence="3 4">
    <name type="scientific">Sporolactobacillus laevolacticus DSM 442</name>
    <dbReference type="NCBI Taxonomy" id="1395513"/>
    <lineage>
        <taxon>Bacteria</taxon>
        <taxon>Bacillati</taxon>
        <taxon>Bacillota</taxon>
        <taxon>Bacilli</taxon>
        <taxon>Bacillales</taxon>
        <taxon>Sporolactobacillaceae</taxon>
        <taxon>Sporolactobacillus</taxon>
    </lineage>
</organism>
<evidence type="ECO:0000313" key="3">
    <source>
        <dbReference type="EMBL" id="EST11205.1"/>
    </source>
</evidence>
<accession>V6IVQ3</accession>
<dbReference type="STRING" id="1395513.P343_13400"/>
<feature type="domain" description="Bacterial Ig" evidence="2">
    <location>
        <begin position="439"/>
        <end position="519"/>
    </location>
</feature>
<keyword evidence="4" id="KW-1185">Reference proteome</keyword>
<feature type="signal peptide" evidence="1">
    <location>
        <begin position="1"/>
        <end position="26"/>
    </location>
</feature>
<dbReference type="InterPro" id="IPR019501">
    <property type="entry name" value="Peptidase_M30_hyicolysin"/>
</dbReference>
<feature type="chain" id="PRO_5004746973" evidence="1">
    <location>
        <begin position="27"/>
        <end position="603"/>
    </location>
</feature>
<feature type="domain" description="Bacterial Ig" evidence="2">
    <location>
        <begin position="523"/>
        <end position="601"/>
    </location>
</feature>
<reference evidence="3 4" key="1">
    <citation type="journal article" date="2013" name="Genome Announc.">
        <title>Genome Sequence of Sporolactobacillus laevolacticus DSM442, an Efficient Polymer-Grade D-Lactate Producer from Agricultural Waste Cottonseed as a Nitrogen Source.</title>
        <authorList>
            <person name="Wang H."/>
            <person name="Wang L."/>
            <person name="Ju J."/>
            <person name="Yu B."/>
            <person name="Ma Y."/>
        </authorList>
    </citation>
    <scope>NUCLEOTIDE SEQUENCE [LARGE SCALE GENOMIC DNA]</scope>
    <source>
        <strain evidence="3 4">DSM 442</strain>
    </source>
</reference>
<dbReference type="PATRIC" id="fig|1395513.3.peg.2717"/>
<evidence type="ECO:0000256" key="1">
    <source>
        <dbReference type="SAM" id="SignalP"/>
    </source>
</evidence>
<dbReference type="RefSeq" id="WP_023510916.1">
    <property type="nucleotide sequence ID" value="NZ_AWTC01000013.1"/>
</dbReference>
<dbReference type="eggNOG" id="COG1404">
    <property type="taxonomic scope" value="Bacteria"/>
</dbReference>
<comment type="caution">
    <text evidence="3">The sequence shown here is derived from an EMBL/GenBank/DDBJ whole genome shotgun (WGS) entry which is preliminary data.</text>
</comment>
<dbReference type="Proteomes" id="UP000018296">
    <property type="component" value="Unassembled WGS sequence"/>
</dbReference>
<protein>
    <submittedName>
        <fullName evidence="3">Peptidase M30, hyicolysin</fullName>
    </submittedName>
</protein>